<gene>
    <name evidence="18" type="ORF">CCR82_05880</name>
</gene>
<protein>
    <recommendedName>
        <fullName evidence="20">Polysaccharide biosynthesis tyrosine autokinase</fullName>
    </recommendedName>
</protein>
<keyword evidence="11" id="KW-0829">Tyrosine-protein kinase</keyword>
<dbReference type="Pfam" id="PF13807">
    <property type="entry name" value="GNVR"/>
    <property type="match status" value="1"/>
</dbReference>
<keyword evidence="9 15" id="KW-1133">Transmembrane helix</keyword>
<feature type="transmembrane region" description="Helical" evidence="15">
    <location>
        <begin position="59"/>
        <end position="77"/>
    </location>
</feature>
<evidence type="ECO:0000256" key="1">
    <source>
        <dbReference type="ARBA" id="ARBA00004651"/>
    </source>
</evidence>
<dbReference type="Pfam" id="PF02706">
    <property type="entry name" value="Wzz"/>
    <property type="match status" value="1"/>
</dbReference>
<dbReference type="GO" id="GO:0042802">
    <property type="term" value="F:identical protein binding"/>
    <property type="evidence" value="ECO:0007669"/>
    <property type="project" value="UniProtKB-ARBA"/>
</dbReference>
<keyword evidence="5 15" id="KW-0812">Transmembrane</keyword>
<dbReference type="NCBIfam" id="TIGR01007">
    <property type="entry name" value="eps_fam"/>
    <property type="match status" value="1"/>
</dbReference>
<evidence type="ECO:0000313" key="19">
    <source>
        <dbReference type="Proteomes" id="UP001296967"/>
    </source>
</evidence>
<feature type="coiled-coil region" evidence="13">
    <location>
        <begin position="334"/>
        <end position="425"/>
    </location>
</feature>
<proteinExistence type="inferred from homology"/>
<comment type="similarity">
    <text evidence="2">Belongs to the etk/wzc family.</text>
</comment>
<keyword evidence="6" id="KW-0547">Nucleotide-binding</keyword>
<name>A0AAJ0UEP0_HALSE</name>
<dbReference type="Pfam" id="PF10609">
    <property type="entry name" value="ParA"/>
    <property type="match status" value="1"/>
</dbReference>
<evidence type="ECO:0000256" key="11">
    <source>
        <dbReference type="ARBA" id="ARBA00023137"/>
    </source>
</evidence>
<evidence type="ECO:0000256" key="4">
    <source>
        <dbReference type="ARBA" id="ARBA00022679"/>
    </source>
</evidence>
<feature type="coiled-coil region" evidence="13">
    <location>
        <begin position="246"/>
        <end position="273"/>
    </location>
</feature>
<keyword evidence="4" id="KW-0808">Transferase</keyword>
<dbReference type="EMBL" id="NHSF01000038">
    <property type="protein sequence ID" value="MBK5930064.1"/>
    <property type="molecule type" value="Genomic_DNA"/>
</dbReference>
<evidence type="ECO:0000256" key="8">
    <source>
        <dbReference type="ARBA" id="ARBA00022840"/>
    </source>
</evidence>
<dbReference type="InterPro" id="IPR005702">
    <property type="entry name" value="Wzc-like_C"/>
</dbReference>
<feature type="region of interest" description="Disordered" evidence="14">
    <location>
        <begin position="168"/>
        <end position="187"/>
    </location>
</feature>
<dbReference type="InterPro" id="IPR027417">
    <property type="entry name" value="P-loop_NTPase"/>
</dbReference>
<dbReference type="PANTHER" id="PTHR32309:SF13">
    <property type="entry name" value="FERRIC ENTEROBACTIN TRANSPORT PROTEIN FEPE"/>
    <property type="match status" value="1"/>
</dbReference>
<accession>A0AAJ0UEP0</accession>
<dbReference type="CDD" id="cd05387">
    <property type="entry name" value="BY-kinase"/>
    <property type="match status" value="1"/>
</dbReference>
<evidence type="ECO:0000256" key="15">
    <source>
        <dbReference type="SAM" id="Phobius"/>
    </source>
</evidence>
<dbReference type="Proteomes" id="UP001296967">
    <property type="component" value="Unassembled WGS sequence"/>
</dbReference>
<feature type="compositionally biased region" description="Polar residues" evidence="14">
    <location>
        <begin position="170"/>
        <end position="187"/>
    </location>
</feature>
<dbReference type="InterPro" id="IPR050445">
    <property type="entry name" value="Bact_polysacc_biosynth/exp"/>
</dbReference>
<evidence type="ECO:0000256" key="7">
    <source>
        <dbReference type="ARBA" id="ARBA00022777"/>
    </source>
</evidence>
<feature type="domain" description="Tyrosine-protein kinase G-rich" evidence="17">
    <location>
        <begin position="425"/>
        <end position="495"/>
    </location>
</feature>
<evidence type="ECO:0000259" key="17">
    <source>
        <dbReference type="Pfam" id="PF13807"/>
    </source>
</evidence>
<comment type="caution">
    <text evidence="18">The sequence shown here is derived from an EMBL/GenBank/DDBJ whole genome shotgun (WGS) entry which is preliminary data.</text>
</comment>
<dbReference type="AlphaFoldDB" id="A0AAJ0UEP0"/>
<evidence type="ECO:0000256" key="5">
    <source>
        <dbReference type="ARBA" id="ARBA00022692"/>
    </source>
</evidence>
<dbReference type="SUPFAM" id="SSF52540">
    <property type="entry name" value="P-loop containing nucleoside triphosphate hydrolases"/>
    <property type="match status" value="1"/>
</dbReference>
<evidence type="ECO:0000256" key="3">
    <source>
        <dbReference type="ARBA" id="ARBA00022475"/>
    </source>
</evidence>
<evidence type="ECO:0000256" key="9">
    <source>
        <dbReference type="ARBA" id="ARBA00022989"/>
    </source>
</evidence>
<evidence type="ECO:0000256" key="14">
    <source>
        <dbReference type="SAM" id="MobiDB-lite"/>
    </source>
</evidence>
<dbReference type="InterPro" id="IPR032807">
    <property type="entry name" value="GNVR"/>
</dbReference>
<dbReference type="PANTHER" id="PTHR32309">
    <property type="entry name" value="TYROSINE-PROTEIN KINASE"/>
    <property type="match status" value="1"/>
</dbReference>
<reference evidence="18" key="2">
    <citation type="journal article" date="2020" name="Microorganisms">
        <title>Osmotic Adaptation and Compatible Solute Biosynthesis of Phototrophic Bacteria as Revealed from Genome Analyses.</title>
        <authorList>
            <person name="Imhoff J.F."/>
            <person name="Rahn T."/>
            <person name="Kunzel S."/>
            <person name="Keller A."/>
            <person name="Neulinger S.C."/>
        </authorList>
    </citation>
    <scope>NUCLEOTIDE SEQUENCE</scope>
    <source>
        <strain evidence="18">DSM 4395</strain>
    </source>
</reference>
<dbReference type="FunFam" id="3.40.50.300:FF:000527">
    <property type="entry name" value="Tyrosine-protein kinase etk"/>
    <property type="match status" value="1"/>
</dbReference>
<dbReference type="GO" id="GO:0004713">
    <property type="term" value="F:protein tyrosine kinase activity"/>
    <property type="evidence" value="ECO:0007669"/>
    <property type="project" value="UniProtKB-KW"/>
</dbReference>
<evidence type="ECO:0000256" key="2">
    <source>
        <dbReference type="ARBA" id="ARBA00008883"/>
    </source>
</evidence>
<evidence type="ECO:0000256" key="13">
    <source>
        <dbReference type="SAM" id="Coils"/>
    </source>
</evidence>
<keyword evidence="3" id="KW-1003">Cell membrane</keyword>
<keyword evidence="19" id="KW-1185">Reference proteome</keyword>
<reference evidence="18" key="1">
    <citation type="submission" date="2017-05" db="EMBL/GenBank/DDBJ databases">
        <authorList>
            <person name="Imhoff J.F."/>
            <person name="Rahn T."/>
            <person name="Kuenzel S."/>
            <person name="Neulinger S.C."/>
        </authorList>
    </citation>
    <scope>NUCLEOTIDE SEQUENCE</scope>
    <source>
        <strain evidence="18">DSM 4395</strain>
    </source>
</reference>
<comment type="catalytic activity">
    <reaction evidence="12">
        <text>L-tyrosyl-[protein] + ATP = O-phospho-L-tyrosyl-[protein] + ADP + H(+)</text>
        <dbReference type="Rhea" id="RHEA:10596"/>
        <dbReference type="Rhea" id="RHEA-COMP:10136"/>
        <dbReference type="Rhea" id="RHEA-COMP:20101"/>
        <dbReference type="ChEBI" id="CHEBI:15378"/>
        <dbReference type="ChEBI" id="CHEBI:30616"/>
        <dbReference type="ChEBI" id="CHEBI:46858"/>
        <dbReference type="ChEBI" id="CHEBI:61978"/>
        <dbReference type="ChEBI" id="CHEBI:456216"/>
    </reaction>
</comment>
<dbReference type="GO" id="GO:0005524">
    <property type="term" value="F:ATP binding"/>
    <property type="evidence" value="ECO:0007669"/>
    <property type="project" value="UniProtKB-KW"/>
</dbReference>
<keyword evidence="10 15" id="KW-0472">Membrane</keyword>
<feature type="domain" description="Polysaccharide chain length determinant N-terminal" evidence="16">
    <location>
        <begin position="43"/>
        <end position="136"/>
    </location>
</feature>
<dbReference type="InterPro" id="IPR003856">
    <property type="entry name" value="LPS_length_determ_N"/>
</dbReference>
<evidence type="ECO:0000259" key="16">
    <source>
        <dbReference type="Pfam" id="PF02706"/>
    </source>
</evidence>
<evidence type="ECO:0008006" key="20">
    <source>
        <dbReference type="Google" id="ProtNLM"/>
    </source>
</evidence>
<evidence type="ECO:0000313" key="18">
    <source>
        <dbReference type="EMBL" id="MBK5930064.1"/>
    </source>
</evidence>
<evidence type="ECO:0000256" key="12">
    <source>
        <dbReference type="ARBA" id="ARBA00053015"/>
    </source>
</evidence>
<dbReference type="GO" id="GO:0005886">
    <property type="term" value="C:plasma membrane"/>
    <property type="evidence" value="ECO:0007669"/>
    <property type="project" value="UniProtKB-SubCell"/>
</dbReference>
<sequence>MTEPEDRGQASDPGRAIGPWRGAMAPGPGGVALAAASEPLEDDSIDLRRYWHMLLRRKWILVAAVVLALLVGLVMTYRTTPVYQATLLLHIEPQNDRFLEYQEDVELGESRSDKDFYQTQYELLKSRNLASRVIERLGLQTRSAPRQSSDASALAEVSAGLRRLLGGGQDAQSARDTPGNNGASSSNLEGALLSRLTVSPVRGSRLVRLHYASPNPREAAQILNAWAESFINMTLERRYDATVYAERFLEERIKQVRANLEDSEARLVAYAKERQIYDLEDRLGSAKQRLTAFRNALTAAQTEAIQAAAAAGRDDVGQDDDGLATLMMLDSGVIEQLKERKVDLQIAYRDQLNRFTPDFPDVEQLRQQINEVDEQIAQEVELIRTALEQDYRAKRREQAALQTEVDALEQELLALQDRNTDYQTLKRDVETNSQLYDGLLQRMKEVGVVAGITANNISIVDSAQIPRSPFKPSLRSNLMKALMLGLVVGALVIFLVEHIDDTIKTSDDVETRLHAPVLGVIPYASARAYGIEDQEVPLLAAVDPQSPVAEAVRSLRTQLLFATAEGAPKVLHLTSAGPGEGKTTVATSIAIAFAQAGAKVLLIDADLRAPSLHRVFDLPNSVGLTNYLAGSMQPAEIAQPTATTRLFSITSGPLPPNPVELISSAKMGELIALAAERFDYVLLDGPPVIGLADALVLANLARGTVFVADAESTRYGAMEGAVKRLKAAHANIIGAVIDRLGKVGSGYGYGYGYDYQYTYHYGGRETALPEQA</sequence>
<keyword evidence="13" id="KW-0175">Coiled coil</keyword>
<keyword evidence="8" id="KW-0067">ATP-binding</keyword>
<feature type="region of interest" description="Disordered" evidence="14">
    <location>
        <begin position="1"/>
        <end position="21"/>
    </location>
</feature>
<keyword evidence="7" id="KW-0418">Kinase</keyword>
<dbReference type="InterPro" id="IPR033756">
    <property type="entry name" value="YlxH/NBP35"/>
</dbReference>
<evidence type="ECO:0000256" key="6">
    <source>
        <dbReference type="ARBA" id="ARBA00022741"/>
    </source>
</evidence>
<evidence type="ECO:0000256" key="10">
    <source>
        <dbReference type="ARBA" id="ARBA00023136"/>
    </source>
</evidence>
<comment type="subcellular location">
    <subcellularLocation>
        <location evidence="1">Cell membrane</location>
        <topology evidence="1">Multi-pass membrane protein</topology>
    </subcellularLocation>
</comment>
<dbReference type="Gene3D" id="3.40.50.300">
    <property type="entry name" value="P-loop containing nucleotide triphosphate hydrolases"/>
    <property type="match status" value="1"/>
</dbReference>
<organism evidence="18 19">
    <name type="scientific">Halochromatium salexigens</name>
    <name type="common">Chromatium salexigens</name>
    <dbReference type="NCBI Taxonomy" id="49447"/>
    <lineage>
        <taxon>Bacteria</taxon>
        <taxon>Pseudomonadati</taxon>
        <taxon>Pseudomonadota</taxon>
        <taxon>Gammaproteobacteria</taxon>
        <taxon>Chromatiales</taxon>
        <taxon>Chromatiaceae</taxon>
        <taxon>Halochromatium</taxon>
    </lineage>
</organism>